<dbReference type="SUPFAM" id="SSF54001">
    <property type="entry name" value="Cysteine proteinases"/>
    <property type="match status" value="1"/>
</dbReference>
<comment type="similarity">
    <text evidence="1">Belongs to the peptidase C48 family.</text>
</comment>
<dbReference type="PROSITE" id="PS50600">
    <property type="entry name" value="ULP_PROTEASE"/>
    <property type="match status" value="1"/>
</dbReference>
<comment type="caution">
    <text evidence="5">The sequence shown here is derived from an EMBL/GenBank/DDBJ whole genome shotgun (WGS) entry which is preliminary data.</text>
</comment>
<sequence length="148" mass="17270">MRMKFNSLNESKATCTYCLFDFKIRSLFDQFMKDIKVIDSQSSLMSYITGSKIWFGNNWGDIDHVFIPVFMDKRAHWILAHSNIAHSHLDVYNSCYKTIRDVAVLDAIEPLRHIILRLIRRTKVLSYVTPYASLSYILCKDIPQQTNG</sequence>
<dbReference type="AlphaFoldDB" id="A0ABD1SJF5"/>
<gene>
    <name evidence="5" type="ORF">Adt_25433</name>
</gene>
<dbReference type="GO" id="GO:0008233">
    <property type="term" value="F:peptidase activity"/>
    <property type="evidence" value="ECO:0007669"/>
    <property type="project" value="UniProtKB-KW"/>
</dbReference>
<dbReference type="InterPro" id="IPR038765">
    <property type="entry name" value="Papain-like_cys_pep_sf"/>
</dbReference>
<evidence type="ECO:0000256" key="3">
    <source>
        <dbReference type="ARBA" id="ARBA00022801"/>
    </source>
</evidence>
<keyword evidence="6" id="KW-1185">Reference proteome</keyword>
<dbReference type="Proteomes" id="UP001604336">
    <property type="component" value="Unassembled WGS sequence"/>
</dbReference>
<name>A0ABD1SJF5_9LAMI</name>
<dbReference type="EMBL" id="JBFOLK010000007">
    <property type="protein sequence ID" value="KAL2499883.1"/>
    <property type="molecule type" value="Genomic_DNA"/>
</dbReference>
<dbReference type="Gene3D" id="3.40.395.10">
    <property type="entry name" value="Adenoviral Proteinase, Chain A"/>
    <property type="match status" value="1"/>
</dbReference>
<evidence type="ECO:0000256" key="1">
    <source>
        <dbReference type="ARBA" id="ARBA00005234"/>
    </source>
</evidence>
<evidence type="ECO:0000313" key="6">
    <source>
        <dbReference type="Proteomes" id="UP001604336"/>
    </source>
</evidence>
<reference evidence="6" key="1">
    <citation type="submission" date="2024-07" db="EMBL/GenBank/DDBJ databases">
        <title>Two chromosome-level genome assemblies of Korean endemic species Abeliophyllum distichum and Forsythia ovata (Oleaceae).</title>
        <authorList>
            <person name="Jang H."/>
        </authorList>
    </citation>
    <scope>NUCLEOTIDE SEQUENCE [LARGE SCALE GENOMIC DNA]</scope>
</reference>
<dbReference type="InterPro" id="IPR003653">
    <property type="entry name" value="Peptidase_C48_C"/>
</dbReference>
<protein>
    <submittedName>
        <fullName evidence="5">Ubiquitin-like protease domain-containing protein</fullName>
    </submittedName>
</protein>
<accession>A0ABD1SJF5</accession>
<evidence type="ECO:0000259" key="4">
    <source>
        <dbReference type="PROSITE" id="PS50600"/>
    </source>
</evidence>
<evidence type="ECO:0000313" key="5">
    <source>
        <dbReference type="EMBL" id="KAL2499883.1"/>
    </source>
</evidence>
<keyword evidence="2" id="KW-0645">Protease</keyword>
<dbReference type="GO" id="GO:0006508">
    <property type="term" value="P:proteolysis"/>
    <property type="evidence" value="ECO:0007669"/>
    <property type="project" value="UniProtKB-KW"/>
</dbReference>
<dbReference type="Pfam" id="PF02902">
    <property type="entry name" value="Peptidase_C48"/>
    <property type="match status" value="1"/>
</dbReference>
<feature type="domain" description="Ubiquitin-like protease family profile" evidence="4">
    <location>
        <begin position="1"/>
        <end position="148"/>
    </location>
</feature>
<organism evidence="5 6">
    <name type="scientific">Abeliophyllum distichum</name>
    <dbReference type="NCBI Taxonomy" id="126358"/>
    <lineage>
        <taxon>Eukaryota</taxon>
        <taxon>Viridiplantae</taxon>
        <taxon>Streptophyta</taxon>
        <taxon>Embryophyta</taxon>
        <taxon>Tracheophyta</taxon>
        <taxon>Spermatophyta</taxon>
        <taxon>Magnoliopsida</taxon>
        <taxon>eudicotyledons</taxon>
        <taxon>Gunneridae</taxon>
        <taxon>Pentapetalae</taxon>
        <taxon>asterids</taxon>
        <taxon>lamiids</taxon>
        <taxon>Lamiales</taxon>
        <taxon>Oleaceae</taxon>
        <taxon>Forsythieae</taxon>
        <taxon>Abeliophyllum</taxon>
    </lineage>
</organism>
<proteinExistence type="inferred from homology"/>
<keyword evidence="3" id="KW-0378">Hydrolase</keyword>
<evidence type="ECO:0000256" key="2">
    <source>
        <dbReference type="ARBA" id="ARBA00022670"/>
    </source>
</evidence>